<feature type="non-terminal residue" evidence="2">
    <location>
        <position position="1"/>
    </location>
</feature>
<dbReference type="EMBL" id="CAVNYO010000403">
    <property type="protein sequence ID" value="CAK5274833.1"/>
    <property type="molecule type" value="Genomic_DNA"/>
</dbReference>
<dbReference type="Proteomes" id="UP001295794">
    <property type="component" value="Unassembled WGS sequence"/>
</dbReference>
<evidence type="ECO:0000313" key="3">
    <source>
        <dbReference type="Proteomes" id="UP001295794"/>
    </source>
</evidence>
<protein>
    <submittedName>
        <fullName evidence="2">Uncharacterized protein</fullName>
    </submittedName>
</protein>
<keyword evidence="3" id="KW-1185">Reference proteome</keyword>
<proteinExistence type="predicted"/>
<name>A0AAD2HH75_9AGAR</name>
<dbReference type="AlphaFoldDB" id="A0AAD2HH75"/>
<keyword evidence="1" id="KW-0812">Transmembrane</keyword>
<reference evidence="2" key="1">
    <citation type="submission" date="2023-11" db="EMBL/GenBank/DDBJ databases">
        <authorList>
            <person name="De Vega J J."/>
            <person name="De Vega J J."/>
        </authorList>
    </citation>
    <scope>NUCLEOTIDE SEQUENCE</scope>
</reference>
<feature type="transmembrane region" description="Helical" evidence="1">
    <location>
        <begin position="6"/>
        <end position="28"/>
    </location>
</feature>
<gene>
    <name evidence="2" type="ORF">MYCIT1_LOCUS22181</name>
</gene>
<accession>A0AAD2HH75</accession>
<keyword evidence="1" id="KW-0472">Membrane</keyword>
<comment type="caution">
    <text evidence="2">The sequence shown here is derived from an EMBL/GenBank/DDBJ whole genome shotgun (WGS) entry which is preliminary data.</text>
</comment>
<keyword evidence="1" id="KW-1133">Transmembrane helix</keyword>
<organism evidence="2 3">
    <name type="scientific">Mycena citricolor</name>
    <dbReference type="NCBI Taxonomy" id="2018698"/>
    <lineage>
        <taxon>Eukaryota</taxon>
        <taxon>Fungi</taxon>
        <taxon>Dikarya</taxon>
        <taxon>Basidiomycota</taxon>
        <taxon>Agaricomycotina</taxon>
        <taxon>Agaricomycetes</taxon>
        <taxon>Agaricomycetidae</taxon>
        <taxon>Agaricales</taxon>
        <taxon>Marasmiineae</taxon>
        <taxon>Mycenaceae</taxon>
        <taxon>Mycena</taxon>
    </lineage>
</organism>
<sequence>FNLPGLVVARVFLGIFEAGFGPMIPVYFCMSRGWVIRIPSTDACAAAFFYTKEEMGVRVSHRRVAHRGRS</sequence>
<evidence type="ECO:0000313" key="2">
    <source>
        <dbReference type="EMBL" id="CAK5274833.1"/>
    </source>
</evidence>
<evidence type="ECO:0000256" key="1">
    <source>
        <dbReference type="SAM" id="Phobius"/>
    </source>
</evidence>